<evidence type="ECO:0008006" key="3">
    <source>
        <dbReference type="Google" id="ProtNLM"/>
    </source>
</evidence>
<reference evidence="1 2" key="1">
    <citation type="journal article" date="2010" name="Stand. Genomic Sci.">
        <title>Complete genome sequence of Segniliparus rotundus type strain (CDC 1076).</title>
        <authorList>
            <person name="Sikorski J."/>
            <person name="Lapidus A."/>
            <person name="Copeland A."/>
            <person name="Misra M."/>
            <person name="Glavina Del Rio T."/>
            <person name="Nolan M."/>
            <person name="Lucas S."/>
            <person name="Chen F."/>
            <person name="Tice H."/>
            <person name="Cheng J.F."/>
            <person name="Jando M."/>
            <person name="Schneider S."/>
            <person name="Bruce D."/>
            <person name="Goodwin L."/>
            <person name="Pitluck S."/>
            <person name="Liolios K."/>
            <person name="Mikhailova N."/>
            <person name="Pati A."/>
            <person name="Ivanova N."/>
            <person name="Mavromatis K."/>
            <person name="Chen A."/>
            <person name="Palaniappan K."/>
            <person name="Chertkov O."/>
            <person name="Land M."/>
            <person name="Hauser L."/>
            <person name="Chang Y.J."/>
            <person name="Jeffries C.D."/>
            <person name="Brettin T."/>
            <person name="Detter J.C."/>
            <person name="Han C."/>
            <person name="Rohde M."/>
            <person name="Goker M."/>
            <person name="Bristow J."/>
            <person name="Eisen J.A."/>
            <person name="Markowitz V."/>
            <person name="Hugenholtz P."/>
            <person name="Kyrpides N.C."/>
            <person name="Klenk H.P."/>
        </authorList>
    </citation>
    <scope>NUCLEOTIDE SEQUENCE [LARGE SCALE GENOMIC DNA]</scope>
    <source>
        <strain evidence="2">ATCC BAA-972 / CDC 1076 / CIP 108378 / DSM 44985 / JCM 13578</strain>
    </source>
</reference>
<protein>
    <recommendedName>
        <fullName evidence="3">HTH cro/C1-type domain-containing protein</fullName>
    </recommendedName>
</protein>
<accession>D6ZE55</accession>
<dbReference type="Proteomes" id="UP000002247">
    <property type="component" value="Chromosome"/>
</dbReference>
<sequence length="78" mass="8411">MVAKIISPEVLRELIKARGAKQCSLARRAHCSEPLVSMLANGRRSTCLESVAAAIEIALRMPRGAIFDYVDDIEGGIA</sequence>
<dbReference type="SUPFAM" id="SSF47413">
    <property type="entry name" value="lambda repressor-like DNA-binding domains"/>
    <property type="match status" value="1"/>
</dbReference>
<dbReference type="EMBL" id="CP001958">
    <property type="protein sequence ID" value="ADG97335.1"/>
    <property type="molecule type" value="Genomic_DNA"/>
</dbReference>
<dbReference type="KEGG" id="srt:Srot_0858"/>
<evidence type="ECO:0000313" key="1">
    <source>
        <dbReference type="EMBL" id="ADG97335.1"/>
    </source>
</evidence>
<gene>
    <name evidence="1" type="ordered locus">Srot_0858</name>
</gene>
<dbReference type="Gene3D" id="1.10.260.40">
    <property type="entry name" value="lambda repressor-like DNA-binding domains"/>
    <property type="match status" value="1"/>
</dbReference>
<organism evidence="1 2">
    <name type="scientific">Segniliparus rotundus (strain ATCC BAA-972 / CDC 1076 / CIP 108378 / DSM 44985 / JCM 13578)</name>
    <dbReference type="NCBI Taxonomy" id="640132"/>
    <lineage>
        <taxon>Bacteria</taxon>
        <taxon>Bacillati</taxon>
        <taxon>Actinomycetota</taxon>
        <taxon>Actinomycetes</taxon>
        <taxon>Mycobacteriales</taxon>
        <taxon>Segniliparaceae</taxon>
        <taxon>Segniliparus</taxon>
    </lineage>
</organism>
<proteinExistence type="predicted"/>
<dbReference type="AlphaFoldDB" id="D6ZE55"/>
<dbReference type="RefSeq" id="WP_013137791.1">
    <property type="nucleotide sequence ID" value="NC_014168.1"/>
</dbReference>
<keyword evidence="2" id="KW-1185">Reference proteome</keyword>
<name>D6ZE55_SEGRD</name>
<evidence type="ECO:0000313" key="2">
    <source>
        <dbReference type="Proteomes" id="UP000002247"/>
    </source>
</evidence>
<dbReference type="InterPro" id="IPR010982">
    <property type="entry name" value="Lambda_DNA-bd_dom_sf"/>
</dbReference>
<dbReference type="HOGENOM" id="CLU_2620034_0_0_11"/>
<dbReference type="GO" id="GO:0003677">
    <property type="term" value="F:DNA binding"/>
    <property type="evidence" value="ECO:0007669"/>
    <property type="project" value="InterPro"/>
</dbReference>